<evidence type="ECO:0000256" key="8">
    <source>
        <dbReference type="ARBA" id="ARBA00023170"/>
    </source>
</evidence>
<evidence type="ECO:0000256" key="5">
    <source>
        <dbReference type="ARBA" id="ARBA00022989"/>
    </source>
</evidence>
<feature type="transmembrane region" description="Helical" evidence="10">
    <location>
        <begin position="230"/>
        <end position="253"/>
    </location>
</feature>
<dbReference type="PANTHER" id="PTHR26452">
    <property type="entry name" value="OLFACTORY RECEPTOR"/>
    <property type="match status" value="1"/>
</dbReference>
<evidence type="ECO:0000256" key="3">
    <source>
        <dbReference type="ARBA" id="ARBA00022692"/>
    </source>
</evidence>
<feature type="transmembrane region" description="Helical" evidence="10">
    <location>
        <begin position="91"/>
        <end position="112"/>
    </location>
</feature>
<evidence type="ECO:0000313" key="12">
    <source>
        <dbReference type="EMBL" id="DBA20592.1"/>
    </source>
</evidence>
<evidence type="ECO:0000256" key="2">
    <source>
        <dbReference type="ARBA" id="ARBA00022475"/>
    </source>
</evidence>
<dbReference type="Proteomes" id="UP001181693">
    <property type="component" value="Unassembled WGS sequence"/>
</dbReference>
<comment type="subcellular location">
    <subcellularLocation>
        <location evidence="1">Cell membrane</location>
        <topology evidence="1">Multi-pass membrane protein</topology>
    </subcellularLocation>
</comment>
<keyword evidence="8" id="KW-0675">Receptor</keyword>
<dbReference type="PRINTS" id="PR00237">
    <property type="entry name" value="GPCRRHODOPSN"/>
</dbReference>
<dbReference type="GO" id="GO:0004984">
    <property type="term" value="F:olfactory receptor activity"/>
    <property type="evidence" value="ECO:0007669"/>
    <property type="project" value="InterPro"/>
</dbReference>
<feature type="transmembrane region" description="Helical" evidence="10">
    <location>
        <begin position="199"/>
        <end position="218"/>
    </location>
</feature>
<evidence type="ECO:0000313" key="13">
    <source>
        <dbReference type="Proteomes" id="UP001181693"/>
    </source>
</evidence>
<dbReference type="Pfam" id="PF13853">
    <property type="entry name" value="7tm_4"/>
    <property type="match status" value="1"/>
</dbReference>
<keyword evidence="3 10" id="KW-0812">Transmembrane</keyword>
<evidence type="ECO:0000256" key="6">
    <source>
        <dbReference type="ARBA" id="ARBA00023040"/>
    </source>
</evidence>
<feature type="transmembrane region" description="Helical" evidence="10">
    <location>
        <begin position="53"/>
        <end position="79"/>
    </location>
</feature>
<name>A0AAV3A2H4_PYXAD</name>
<accession>A0AAV3A2H4</accession>
<evidence type="ECO:0000256" key="7">
    <source>
        <dbReference type="ARBA" id="ARBA00023136"/>
    </source>
</evidence>
<evidence type="ECO:0000259" key="11">
    <source>
        <dbReference type="PROSITE" id="PS50262"/>
    </source>
</evidence>
<keyword evidence="2" id="KW-1003">Cell membrane</keyword>
<evidence type="ECO:0000256" key="1">
    <source>
        <dbReference type="ARBA" id="ARBA00004651"/>
    </source>
</evidence>
<feature type="transmembrane region" description="Helical" evidence="10">
    <location>
        <begin position="17"/>
        <end position="41"/>
    </location>
</feature>
<evidence type="ECO:0000256" key="10">
    <source>
        <dbReference type="SAM" id="Phobius"/>
    </source>
</evidence>
<dbReference type="InterPro" id="IPR017452">
    <property type="entry name" value="GPCR_Rhodpsn_7TM"/>
</dbReference>
<organism evidence="12 13">
    <name type="scientific">Pyxicephalus adspersus</name>
    <name type="common">African bullfrog</name>
    <dbReference type="NCBI Taxonomy" id="30357"/>
    <lineage>
        <taxon>Eukaryota</taxon>
        <taxon>Metazoa</taxon>
        <taxon>Chordata</taxon>
        <taxon>Craniata</taxon>
        <taxon>Vertebrata</taxon>
        <taxon>Euteleostomi</taxon>
        <taxon>Amphibia</taxon>
        <taxon>Batrachia</taxon>
        <taxon>Anura</taxon>
        <taxon>Neobatrachia</taxon>
        <taxon>Ranoidea</taxon>
        <taxon>Pyxicephalidae</taxon>
        <taxon>Pyxicephalinae</taxon>
        <taxon>Pyxicephalus</taxon>
    </lineage>
</organism>
<dbReference type="CDD" id="cd13954">
    <property type="entry name" value="7tmA_OR"/>
    <property type="match status" value="1"/>
</dbReference>
<proteinExistence type="predicted"/>
<comment type="caution">
    <text evidence="12">The sequence shown here is derived from an EMBL/GenBank/DDBJ whole genome shotgun (WGS) entry which is preliminary data.</text>
</comment>
<keyword evidence="5 10" id="KW-1133">Transmembrane helix</keyword>
<sequence length="301" mass="34769">MTEFILRGFSDVPRLQFLFFLLVLLIYFITFGGNITTLLLVCLNSHLHTSMYFFLANLSMLDMSCSTTTLHKIFTMFLFKDRSMSYVSCLAQFYIFCSLTGDQFWILAAMSYDRYVAICRPLYYHMIMSWRCCVLLAFVCWVLGFLEILPLAVMLSRFTCYKSNEIDHFFCDVTALSEITCNDKTAVELYIYTVGLSHLSASFSFTFIPYVYIISCILRISSGAGRLKAFYTCSSHIVVVLMFHMAILLQYVILVLTNSKISNKIFALLNTAFIPMLNPLIYSLKNNDVKLALQRMFRKKN</sequence>
<keyword evidence="4" id="KW-0716">Sensory transduction</keyword>
<evidence type="ECO:0000256" key="4">
    <source>
        <dbReference type="ARBA" id="ARBA00022725"/>
    </source>
</evidence>
<dbReference type="InterPro" id="IPR000725">
    <property type="entry name" value="Olfact_rcpt"/>
</dbReference>
<keyword evidence="7 10" id="KW-0472">Membrane</keyword>
<dbReference type="SUPFAM" id="SSF81321">
    <property type="entry name" value="Family A G protein-coupled receptor-like"/>
    <property type="match status" value="1"/>
</dbReference>
<dbReference type="PROSITE" id="PS50262">
    <property type="entry name" value="G_PROTEIN_RECEP_F1_2"/>
    <property type="match status" value="1"/>
</dbReference>
<dbReference type="GO" id="GO:0005886">
    <property type="term" value="C:plasma membrane"/>
    <property type="evidence" value="ECO:0007669"/>
    <property type="project" value="UniProtKB-SubCell"/>
</dbReference>
<dbReference type="InterPro" id="IPR050516">
    <property type="entry name" value="Olfactory_GPCR"/>
</dbReference>
<dbReference type="PRINTS" id="PR00245">
    <property type="entry name" value="OLFACTORYR"/>
</dbReference>
<dbReference type="FunFam" id="1.20.1070.10:FF:000268">
    <property type="entry name" value="Putative olfactory receptor 2I1"/>
    <property type="match status" value="1"/>
</dbReference>
<protein>
    <recommendedName>
        <fullName evidence="11">G-protein coupled receptors family 1 profile domain-containing protein</fullName>
    </recommendedName>
</protein>
<dbReference type="EMBL" id="DYDO01000007">
    <property type="protein sequence ID" value="DBA20592.1"/>
    <property type="molecule type" value="Genomic_DNA"/>
</dbReference>
<gene>
    <name evidence="12" type="ORF">GDO54_017353</name>
</gene>
<dbReference type="InterPro" id="IPR000276">
    <property type="entry name" value="GPCR_Rhodpsn"/>
</dbReference>
<feature type="transmembrane region" description="Helical" evidence="10">
    <location>
        <begin position="133"/>
        <end position="155"/>
    </location>
</feature>
<keyword evidence="6" id="KW-0297">G-protein coupled receptor</keyword>
<keyword evidence="9" id="KW-0807">Transducer</keyword>
<keyword evidence="13" id="KW-1185">Reference proteome</keyword>
<evidence type="ECO:0000256" key="9">
    <source>
        <dbReference type="ARBA" id="ARBA00023224"/>
    </source>
</evidence>
<dbReference type="Gene3D" id="1.20.1070.10">
    <property type="entry name" value="Rhodopsin 7-helix transmembrane proteins"/>
    <property type="match status" value="1"/>
</dbReference>
<dbReference type="GO" id="GO:0004930">
    <property type="term" value="F:G protein-coupled receptor activity"/>
    <property type="evidence" value="ECO:0007669"/>
    <property type="project" value="UniProtKB-KW"/>
</dbReference>
<feature type="transmembrane region" description="Helical" evidence="10">
    <location>
        <begin position="265"/>
        <end position="284"/>
    </location>
</feature>
<feature type="domain" description="G-protein coupled receptors family 1 profile" evidence="11">
    <location>
        <begin position="33"/>
        <end position="282"/>
    </location>
</feature>
<reference evidence="12" key="1">
    <citation type="thesis" date="2020" institute="ProQuest LLC" country="789 East Eisenhower Parkway, Ann Arbor, MI, USA">
        <title>Comparative Genomics and Chromosome Evolution.</title>
        <authorList>
            <person name="Mudd A.B."/>
        </authorList>
    </citation>
    <scope>NUCLEOTIDE SEQUENCE</scope>
    <source>
        <strain evidence="12">1538</strain>
        <tissue evidence="12">Blood</tissue>
    </source>
</reference>
<keyword evidence="4" id="KW-0552">Olfaction</keyword>
<dbReference type="AlphaFoldDB" id="A0AAV3A2H4"/>